<accession>A0A6P2CYB1</accession>
<keyword evidence="6 8" id="KW-1133">Transmembrane helix</keyword>
<dbReference type="GO" id="GO:0005886">
    <property type="term" value="C:plasma membrane"/>
    <property type="evidence" value="ECO:0007669"/>
    <property type="project" value="UniProtKB-SubCell"/>
</dbReference>
<protein>
    <recommendedName>
        <fullName evidence="9">Glycosyltransferase RgtA/B/C/D-like domain-containing protein</fullName>
    </recommendedName>
</protein>
<comment type="subcellular location">
    <subcellularLocation>
        <location evidence="1">Cell membrane</location>
        <topology evidence="1">Multi-pass membrane protein</topology>
    </subcellularLocation>
</comment>
<keyword evidence="5 8" id="KW-0812">Transmembrane</keyword>
<evidence type="ECO:0000256" key="2">
    <source>
        <dbReference type="ARBA" id="ARBA00022475"/>
    </source>
</evidence>
<evidence type="ECO:0000313" key="11">
    <source>
        <dbReference type="Proteomes" id="UP000464178"/>
    </source>
</evidence>
<organism evidence="10 11">
    <name type="scientific">Gemmata massiliana</name>
    <dbReference type="NCBI Taxonomy" id="1210884"/>
    <lineage>
        <taxon>Bacteria</taxon>
        <taxon>Pseudomonadati</taxon>
        <taxon>Planctomycetota</taxon>
        <taxon>Planctomycetia</taxon>
        <taxon>Gemmatales</taxon>
        <taxon>Gemmataceae</taxon>
        <taxon>Gemmata</taxon>
    </lineage>
</organism>
<feature type="transmembrane region" description="Helical" evidence="8">
    <location>
        <begin position="350"/>
        <end position="370"/>
    </location>
</feature>
<evidence type="ECO:0000313" key="10">
    <source>
        <dbReference type="EMBL" id="VTR93537.1"/>
    </source>
</evidence>
<dbReference type="GO" id="GO:0009103">
    <property type="term" value="P:lipopolysaccharide biosynthetic process"/>
    <property type="evidence" value="ECO:0007669"/>
    <property type="project" value="UniProtKB-ARBA"/>
</dbReference>
<gene>
    <name evidence="10" type="ORF">SOIL9_41770</name>
</gene>
<dbReference type="RefSeq" id="WP_162668248.1">
    <property type="nucleotide sequence ID" value="NZ_LR593886.1"/>
</dbReference>
<keyword evidence="11" id="KW-1185">Reference proteome</keyword>
<evidence type="ECO:0000259" key="9">
    <source>
        <dbReference type="Pfam" id="PF13231"/>
    </source>
</evidence>
<dbReference type="AlphaFoldDB" id="A0A6P2CYB1"/>
<evidence type="ECO:0000256" key="5">
    <source>
        <dbReference type="ARBA" id="ARBA00022692"/>
    </source>
</evidence>
<feature type="transmembrane region" description="Helical" evidence="8">
    <location>
        <begin position="23"/>
        <end position="42"/>
    </location>
</feature>
<dbReference type="KEGG" id="gms:SOIL9_41770"/>
<evidence type="ECO:0000256" key="3">
    <source>
        <dbReference type="ARBA" id="ARBA00022676"/>
    </source>
</evidence>
<feature type="transmembrane region" description="Helical" evidence="8">
    <location>
        <begin position="236"/>
        <end position="256"/>
    </location>
</feature>
<feature type="transmembrane region" description="Helical" evidence="8">
    <location>
        <begin position="413"/>
        <end position="435"/>
    </location>
</feature>
<feature type="domain" description="Glycosyltransferase RgtA/B/C/D-like" evidence="9">
    <location>
        <begin position="115"/>
        <end position="248"/>
    </location>
</feature>
<reference evidence="10 11" key="1">
    <citation type="submission" date="2019-05" db="EMBL/GenBank/DDBJ databases">
        <authorList>
            <consortium name="Science for Life Laboratories"/>
        </authorList>
    </citation>
    <scope>NUCLEOTIDE SEQUENCE [LARGE SCALE GENOMIC DNA]</scope>
    <source>
        <strain evidence="10">Soil9</strain>
    </source>
</reference>
<evidence type="ECO:0000256" key="1">
    <source>
        <dbReference type="ARBA" id="ARBA00004651"/>
    </source>
</evidence>
<keyword evidence="2" id="KW-1003">Cell membrane</keyword>
<sequence>MSSSVGGRLEAVARERSLFGPDYLRLGALVLVAVAVHAWLLAHTALTARDSLGFARQALCFETPSAVPHEDGRPKNVVDLIRTSEHPPGYPLAILVVYKGLSCVSDAPVSDRALLAAQLANALAAVLLVIPTYLIGRMLFGRNTGFAAALLFQVLPVPARITSDGLTEGVYLLSTTVAVALAVRAVMAPRISAFLLCGLATGVSYLVRPEGLMIAAGPGAVVLGLGLARRWPRDRAFGCLSALVIGVCLVAVPYMVLIGKLTHKPAGNELLNPFAPARPVHYSAQAAPTTGAIGPLFAEWWNDEKDSGKSKTVWGVQAVFKEVSKSANYAVWPLALFAILALRRRFAAEAGPWVLVIIAACNFLLLLYLATRVGYVSERHTVLLTLLACPFAAAGLPLLATGIGQIFPRVERFGVRVTAAGLLVALVVASLPFALKPMHPNRVGHKHAGHWLAANMKSDEALIDPFCWAAWYAGRTLYRPDGYNPPQSRATYIVLENKAGTPHSRLPVLPLAQEQATRPGARVVYHWPENVSKDNAIVHVVKIGED</sequence>
<dbReference type="PANTHER" id="PTHR33908:SF11">
    <property type="entry name" value="MEMBRANE PROTEIN"/>
    <property type="match status" value="1"/>
</dbReference>
<dbReference type="PANTHER" id="PTHR33908">
    <property type="entry name" value="MANNOSYLTRANSFERASE YKCB-RELATED"/>
    <property type="match status" value="1"/>
</dbReference>
<keyword evidence="7 8" id="KW-0472">Membrane</keyword>
<dbReference type="InterPro" id="IPR050297">
    <property type="entry name" value="LipidA_mod_glycosyltrf_83"/>
</dbReference>
<name>A0A6P2CYB1_9BACT</name>
<feature type="transmembrane region" description="Helical" evidence="8">
    <location>
        <begin position="169"/>
        <end position="186"/>
    </location>
</feature>
<feature type="transmembrane region" description="Helical" evidence="8">
    <location>
        <begin position="382"/>
        <end position="407"/>
    </location>
</feature>
<dbReference type="EMBL" id="LR593886">
    <property type="protein sequence ID" value="VTR93537.1"/>
    <property type="molecule type" value="Genomic_DNA"/>
</dbReference>
<evidence type="ECO:0000256" key="6">
    <source>
        <dbReference type="ARBA" id="ARBA00022989"/>
    </source>
</evidence>
<dbReference type="InterPro" id="IPR038731">
    <property type="entry name" value="RgtA/B/C-like"/>
</dbReference>
<evidence type="ECO:0000256" key="4">
    <source>
        <dbReference type="ARBA" id="ARBA00022679"/>
    </source>
</evidence>
<feature type="transmembrane region" description="Helical" evidence="8">
    <location>
        <begin position="213"/>
        <end position="229"/>
    </location>
</feature>
<keyword evidence="4" id="KW-0808">Transferase</keyword>
<evidence type="ECO:0000256" key="7">
    <source>
        <dbReference type="ARBA" id="ARBA00023136"/>
    </source>
</evidence>
<evidence type="ECO:0000256" key="8">
    <source>
        <dbReference type="SAM" id="Phobius"/>
    </source>
</evidence>
<dbReference type="Proteomes" id="UP000464178">
    <property type="component" value="Chromosome"/>
</dbReference>
<feature type="transmembrane region" description="Helical" evidence="8">
    <location>
        <begin position="191"/>
        <end position="207"/>
    </location>
</feature>
<dbReference type="GO" id="GO:0016763">
    <property type="term" value="F:pentosyltransferase activity"/>
    <property type="evidence" value="ECO:0007669"/>
    <property type="project" value="TreeGrafter"/>
</dbReference>
<feature type="transmembrane region" description="Helical" evidence="8">
    <location>
        <begin position="115"/>
        <end position="134"/>
    </location>
</feature>
<proteinExistence type="predicted"/>
<dbReference type="Pfam" id="PF13231">
    <property type="entry name" value="PMT_2"/>
    <property type="match status" value="1"/>
</dbReference>
<keyword evidence="3" id="KW-0328">Glycosyltransferase</keyword>